<dbReference type="FunFam" id="1.10.10.10:FF:000001">
    <property type="entry name" value="LysR family transcriptional regulator"/>
    <property type="match status" value="1"/>
</dbReference>
<dbReference type="InterPro" id="IPR000847">
    <property type="entry name" value="LysR_HTH_N"/>
</dbReference>
<keyword evidence="4" id="KW-0804">Transcription</keyword>
<dbReference type="GO" id="GO:0003700">
    <property type="term" value="F:DNA-binding transcription factor activity"/>
    <property type="evidence" value="ECO:0007669"/>
    <property type="project" value="InterPro"/>
</dbReference>
<dbReference type="InterPro" id="IPR005119">
    <property type="entry name" value="LysR_subst-bd"/>
</dbReference>
<dbReference type="GO" id="GO:0003677">
    <property type="term" value="F:DNA binding"/>
    <property type="evidence" value="ECO:0007669"/>
    <property type="project" value="UniProtKB-KW"/>
</dbReference>
<dbReference type="Gene3D" id="1.10.10.10">
    <property type="entry name" value="Winged helix-like DNA-binding domain superfamily/Winged helix DNA-binding domain"/>
    <property type="match status" value="1"/>
</dbReference>
<dbReference type="InterPro" id="IPR036388">
    <property type="entry name" value="WH-like_DNA-bd_sf"/>
</dbReference>
<feature type="domain" description="HTH lysR-type" evidence="5">
    <location>
        <begin position="3"/>
        <end position="60"/>
    </location>
</feature>
<dbReference type="InterPro" id="IPR036390">
    <property type="entry name" value="WH_DNA-bd_sf"/>
</dbReference>
<evidence type="ECO:0000313" key="6">
    <source>
        <dbReference type="EMBL" id="TQM62156.1"/>
    </source>
</evidence>
<dbReference type="Pfam" id="PF00126">
    <property type="entry name" value="HTH_1"/>
    <property type="match status" value="1"/>
</dbReference>
<dbReference type="PRINTS" id="PR00039">
    <property type="entry name" value="HTHLYSR"/>
</dbReference>
<evidence type="ECO:0000256" key="4">
    <source>
        <dbReference type="ARBA" id="ARBA00023163"/>
    </source>
</evidence>
<gene>
    <name evidence="6" type="ORF">FBY41_2184</name>
</gene>
<evidence type="ECO:0000256" key="3">
    <source>
        <dbReference type="ARBA" id="ARBA00023125"/>
    </source>
</evidence>
<name>A0A543HUZ5_9MICO</name>
<evidence type="ECO:0000259" key="5">
    <source>
        <dbReference type="PROSITE" id="PS50931"/>
    </source>
</evidence>
<dbReference type="PROSITE" id="PS50931">
    <property type="entry name" value="HTH_LYSR"/>
    <property type="match status" value="1"/>
</dbReference>
<protein>
    <submittedName>
        <fullName evidence="6">DNA-binding transcriptional LysR family regulator</fullName>
    </submittedName>
</protein>
<proteinExistence type="inferred from homology"/>
<keyword evidence="2" id="KW-0805">Transcription regulation</keyword>
<comment type="similarity">
    <text evidence="1">Belongs to the LysR transcriptional regulatory family.</text>
</comment>
<comment type="caution">
    <text evidence="6">The sequence shown here is derived from an EMBL/GenBank/DDBJ whole genome shotgun (WGS) entry which is preliminary data.</text>
</comment>
<sequence length="324" mass="36394">MELDLRLVRYFVAVADELHFGRAAARLYVSQPALSKQIRKLEDQLGETLLVRDSRHVTLTARGEHFLEHARRLLALADTMSQPARQEGVSIAHVFELSTSRLVADAFSRAEPDIQLREHAMDSITQLNALMQGRLDVAILRVTPRMRIAHPSGWRHRLLRLEPLVLVGSEAGDGASTASFHERPLSVFADPPDSGSYNAHGQYLTALEHRVGVTMRWLGTPGAFSHCVAHVRRAPSSHRYLEFLSYAEKYVEVGLPMFWPEEIQPYYPWSLAWRSDDVAATTTALIEAAVGLAEELDWLTLEGGAPHTPAWMPDDEPAWRDVPR</sequence>
<dbReference type="GO" id="GO:0032993">
    <property type="term" value="C:protein-DNA complex"/>
    <property type="evidence" value="ECO:0007669"/>
    <property type="project" value="TreeGrafter"/>
</dbReference>
<dbReference type="PANTHER" id="PTHR30346:SF17">
    <property type="entry name" value="LYSR FAMILY TRANSCRIPTIONAL REGULATOR"/>
    <property type="match status" value="1"/>
</dbReference>
<keyword evidence="3 6" id="KW-0238">DNA-binding</keyword>
<reference evidence="6 7" key="1">
    <citation type="submission" date="2019-06" db="EMBL/GenBank/DDBJ databases">
        <title>Genome sequencing of plant associated microbes to promote plant fitness in Sorghum bicolor and Oryza sativa.</title>
        <authorList>
            <person name="Coleman-Derr D."/>
        </authorList>
    </citation>
    <scope>NUCLEOTIDE SEQUENCE [LARGE SCALE GENOMIC DNA]</scope>
    <source>
        <strain evidence="6 7">KV-663</strain>
    </source>
</reference>
<accession>A0A543HUZ5</accession>
<organism evidence="6 7">
    <name type="scientific">Humibacillus xanthopallidus</name>
    <dbReference type="NCBI Taxonomy" id="412689"/>
    <lineage>
        <taxon>Bacteria</taxon>
        <taxon>Bacillati</taxon>
        <taxon>Actinomycetota</taxon>
        <taxon>Actinomycetes</taxon>
        <taxon>Micrococcales</taxon>
        <taxon>Intrasporangiaceae</taxon>
        <taxon>Humibacillus</taxon>
    </lineage>
</organism>
<dbReference type="OrthoDB" id="3181812at2"/>
<keyword evidence="7" id="KW-1185">Reference proteome</keyword>
<dbReference type="Pfam" id="PF03466">
    <property type="entry name" value="LysR_substrate"/>
    <property type="match status" value="1"/>
</dbReference>
<dbReference type="Gene3D" id="3.40.190.10">
    <property type="entry name" value="Periplasmic binding protein-like II"/>
    <property type="match status" value="2"/>
</dbReference>
<evidence type="ECO:0000313" key="7">
    <source>
        <dbReference type="Proteomes" id="UP000316747"/>
    </source>
</evidence>
<dbReference type="SUPFAM" id="SSF53850">
    <property type="entry name" value="Periplasmic binding protein-like II"/>
    <property type="match status" value="1"/>
</dbReference>
<dbReference type="SUPFAM" id="SSF46785">
    <property type="entry name" value="Winged helix' DNA-binding domain"/>
    <property type="match status" value="1"/>
</dbReference>
<dbReference type="RefSeq" id="WP_141844269.1">
    <property type="nucleotide sequence ID" value="NZ_VFPM01000002.1"/>
</dbReference>
<evidence type="ECO:0000256" key="2">
    <source>
        <dbReference type="ARBA" id="ARBA00023015"/>
    </source>
</evidence>
<dbReference type="AlphaFoldDB" id="A0A543HUZ5"/>
<evidence type="ECO:0000256" key="1">
    <source>
        <dbReference type="ARBA" id="ARBA00009437"/>
    </source>
</evidence>
<dbReference type="EMBL" id="VFPM01000002">
    <property type="protein sequence ID" value="TQM62156.1"/>
    <property type="molecule type" value="Genomic_DNA"/>
</dbReference>
<dbReference type="Proteomes" id="UP000316747">
    <property type="component" value="Unassembled WGS sequence"/>
</dbReference>
<dbReference type="PANTHER" id="PTHR30346">
    <property type="entry name" value="TRANSCRIPTIONAL DUAL REGULATOR HCAR-RELATED"/>
    <property type="match status" value="1"/>
</dbReference>